<evidence type="ECO:0000313" key="3">
    <source>
        <dbReference type="Proteomes" id="UP001163846"/>
    </source>
</evidence>
<name>A0AA38U2A2_9AGAR</name>
<feature type="non-terminal residue" evidence="2">
    <location>
        <position position="1"/>
    </location>
</feature>
<protein>
    <submittedName>
        <fullName evidence="2">Uncharacterized protein</fullName>
    </submittedName>
</protein>
<evidence type="ECO:0000256" key="1">
    <source>
        <dbReference type="SAM" id="MobiDB-lite"/>
    </source>
</evidence>
<organism evidence="2 3">
    <name type="scientific">Lentinula raphanica</name>
    <dbReference type="NCBI Taxonomy" id="153919"/>
    <lineage>
        <taxon>Eukaryota</taxon>
        <taxon>Fungi</taxon>
        <taxon>Dikarya</taxon>
        <taxon>Basidiomycota</taxon>
        <taxon>Agaricomycotina</taxon>
        <taxon>Agaricomycetes</taxon>
        <taxon>Agaricomycetidae</taxon>
        <taxon>Agaricales</taxon>
        <taxon>Marasmiineae</taxon>
        <taxon>Omphalotaceae</taxon>
        <taxon>Lentinula</taxon>
    </lineage>
</organism>
<dbReference type="EMBL" id="MU807841">
    <property type="protein sequence ID" value="KAJ3831072.1"/>
    <property type="molecule type" value="Genomic_DNA"/>
</dbReference>
<feature type="compositionally biased region" description="Acidic residues" evidence="1">
    <location>
        <begin position="337"/>
        <end position="348"/>
    </location>
</feature>
<evidence type="ECO:0000313" key="2">
    <source>
        <dbReference type="EMBL" id="KAJ3831072.1"/>
    </source>
</evidence>
<proteinExistence type="predicted"/>
<keyword evidence="3" id="KW-1185">Reference proteome</keyword>
<feature type="compositionally biased region" description="Polar residues" evidence="1">
    <location>
        <begin position="383"/>
        <end position="394"/>
    </location>
</feature>
<dbReference type="AlphaFoldDB" id="A0AA38U2A2"/>
<sequence length="440" mass="48382">MASSSKASSSKKKLDAPPARIKKSYLFPADALIPDSPTAASPLSSFSFNKDVRPAGGTLATEGVLFLPATLSESKRLQDSWKRFPNSFSSAFDLPRYSSPETADLSTTLFLDTSKQIPSTYYPRSLGPTTRSEGYLLYQAIASLQVAVSHIVHKHASKTRNRELLLEMLESDRITACLDHYRSFWHRGQDCPLFAALFMALFCDYCENLLSTTEYREYLYDEDERTGGGMSKRSRRQIKSSFPDVSVTLTSLAIPLPLDPSTKEGQLIITVCHRGPPGSQLIHPFSKVSLLPDPSGFIRALPRSLTPADDSDSDHSAGRKRPSPKKRRPPPAAYSDIELDDDDYEADTPDPHAAEDSEPIELEIPKIRESIARAAKARGRGGTSKTELSTTQPFVQIPAKRERQLSPTNDTIAPEGPPAKKKKSQKVLGKSRAVSPSTSV</sequence>
<comment type="caution">
    <text evidence="2">The sequence shown here is derived from an EMBL/GenBank/DDBJ whole genome shotgun (WGS) entry which is preliminary data.</text>
</comment>
<feature type="region of interest" description="Disordered" evidence="1">
    <location>
        <begin position="301"/>
        <end position="440"/>
    </location>
</feature>
<gene>
    <name evidence="2" type="ORF">F5878DRAFT_647966</name>
</gene>
<feature type="compositionally biased region" description="Basic residues" evidence="1">
    <location>
        <begin position="318"/>
        <end position="329"/>
    </location>
</feature>
<reference evidence="2" key="1">
    <citation type="submission" date="2022-08" db="EMBL/GenBank/DDBJ databases">
        <authorList>
            <consortium name="DOE Joint Genome Institute"/>
            <person name="Min B."/>
            <person name="Riley R."/>
            <person name="Sierra-Patev S."/>
            <person name="Naranjo-Ortiz M."/>
            <person name="Looney B."/>
            <person name="Konkel Z."/>
            <person name="Slot J.C."/>
            <person name="Sakamoto Y."/>
            <person name="Steenwyk J.L."/>
            <person name="Rokas A."/>
            <person name="Carro J."/>
            <person name="Camarero S."/>
            <person name="Ferreira P."/>
            <person name="Molpeceres G."/>
            <person name="Ruiz-Duenas F.J."/>
            <person name="Serrano A."/>
            <person name="Henrissat B."/>
            <person name="Drula E."/>
            <person name="Hughes K.W."/>
            <person name="Mata J.L."/>
            <person name="Ishikawa N.K."/>
            <person name="Vargas-Isla R."/>
            <person name="Ushijima S."/>
            <person name="Smith C.A."/>
            <person name="Ahrendt S."/>
            <person name="Andreopoulos W."/>
            <person name="He G."/>
            <person name="Labutti K."/>
            <person name="Lipzen A."/>
            <person name="Ng V."/>
            <person name="Sandor L."/>
            <person name="Barry K."/>
            <person name="Martinez A.T."/>
            <person name="Xiao Y."/>
            <person name="Gibbons J.G."/>
            <person name="Terashima K."/>
            <person name="Hibbett D.S."/>
            <person name="Grigoriev I.V."/>
        </authorList>
    </citation>
    <scope>NUCLEOTIDE SEQUENCE</scope>
    <source>
        <strain evidence="2">TFB9207</strain>
    </source>
</reference>
<accession>A0AA38U2A2</accession>
<dbReference type="Proteomes" id="UP001163846">
    <property type="component" value="Unassembled WGS sequence"/>
</dbReference>